<evidence type="ECO:0000313" key="1">
    <source>
        <dbReference type="EMBL" id="JAD98464.1"/>
    </source>
</evidence>
<dbReference type="EMBL" id="GBRH01199431">
    <property type="protein sequence ID" value="JAD98464.1"/>
    <property type="molecule type" value="Transcribed_RNA"/>
</dbReference>
<sequence>MKTFFAAKSRLCHSHPTLLLHVTNMKSSITCPKYITSSPSCGI</sequence>
<reference evidence="1" key="1">
    <citation type="submission" date="2014-09" db="EMBL/GenBank/DDBJ databases">
        <authorList>
            <person name="Magalhaes I.L.F."/>
            <person name="Oliveira U."/>
            <person name="Santos F.R."/>
            <person name="Vidigal T.H.D.A."/>
            <person name="Brescovit A.D."/>
            <person name="Santos A.J."/>
        </authorList>
    </citation>
    <scope>NUCLEOTIDE SEQUENCE</scope>
    <source>
        <tissue evidence="1">Shoot tissue taken approximately 20 cm above the soil surface</tissue>
    </source>
</reference>
<reference evidence="1" key="2">
    <citation type="journal article" date="2015" name="Data Brief">
        <title>Shoot transcriptome of the giant reed, Arundo donax.</title>
        <authorList>
            <person name="Barrero R.A."/>
            <person name="Guerrero F.D."/>
            <person name="Moolhuijzen P."/>
            <person name="Goolsby J.A."/>
            <person name="Tidwell J."/>
            <person name="Bellgard S.E."/>
            <person name="Bellgard M.I."/>
        </authorList>
    </citation>
    <scope>NUCLEOTIDE SEQUENCE</scope>
    <source>
        <tissue evidence="1">Shoot tissue taken approximately 20 cm above the soil surface</tissue>
    </source>
</reference>
<organism evidence="1">
    <name type="scientific">Arundo donax</name>
    <name type="common">Giant reed</name>
    <name type="synonym">Donax arundinaceus</name>
    <dbReference type="NCBI Taxonomy" id="35708"/>
    <lineage>
        <taxon>Eukaryota</taxon>
        <taxon>Viridiplantae</taxon>
        <taxon>Streptophyta</taxon>
        <taxon>Embryophyta</taxon>
        <taxon>Tracheophyta</taxon>
        <taxon>Spermatophyta</taxon>
        <taxon>Magnoliopsida</taxon>
        <taxon>Liliopsida</taxon>
        <taxon>Poales</taxon>
        <taxon>Poaceae</taxon>
        <taxon>PACMAD clade</taxon>
        <taxon>Arundinoideae</taxon>
        <taxon>Arundineae</taxon>
        <taxon>Arundo</taxon>
    </lineage>
</organism>
<proteinExistence type="predicted"/>
<dbReference type="AlphaFoldDB" id="A0A0A9ECI6"/>
<name>A0A0A9ECI6_ARUDO</name>
<protein>
    <submittedName>
        <fullName evidence="1">Uncharacterized protein</fullName>
    </submittedName>
</protein>
<accession>A0A0A9ECI6</accession>